<evidence type="ECO:0000313" key="2">
    <source>
        <dbReference type="EMBL" id="GAA4649453.1"/>
    </source>
</evidence>
<protein>
    <submittedName>
        <fullName evidence="2">Uncharacterized protein</fullName>
    </submittedName>
</protein>
<accession>A0ABP8UZU0</accession>
<gene>
    <name evidence="2" type="ORF">GCM10023116_17270</name>
</gene>
<keyword evidence="3" id="KW-1185">Reference proteome</keyword>
<proteinExistence type="predicted"/>
<sequence length="55" mass="6085">MSKGWTLGRKVSSDIVRGVFLFLIATVVIGKNVQQNTVYMNNSIILTVNARKCSI</sequence>
<keyword evidence="1" id="KW-0812">Transmembrane</keyword>
<dbReference type="Proteomes" id="UP001500604">
    <property type="component" value="Unassembled WGS sequence"/>
</dbReference>
<keyword evidence="1" id="KW-1133">Transmembrane helix</keyword>
<feature type="transmembrane region" description="Helical" evidence="1">
    <location>
        <begin position="15"/>
        <end position="33"/>
    </location>
</feature>
<evidence type="ECO:0000256" key="1">
    <source>
        <dbReference type="SAM" id="Phobius"/>
    </source>
</evidence>
<name>A0ABP8UZU0_9GAMM</name>
<reference evidence="3" key="1">
    <citation type="journal article" date="2019" name="Int. J. Syst. Evol. Microbiol.">
        <title>The Global Catalogue of Microorganisms (GCM) 10K type strain sequencing project: providing services to taxonomists for standard genome sequencing and annotation.</title>
        <authorList>
            <consortium name="The Broad Institute Genomics Platform"/>
            <consortium name="The Broad Institute Genome Sequencing Center for Infectious Disease"/>
            <person name="Wu L."/>
            <person name="Ma J."/>
        </authorList>
    </citation>
    <scope>NUCLEOTIDE SEQUENCE [LARGE SCALE GENOMIC DNA]</scope>
    <source>
        <strain evidence="3">JCM 17805</strain>
    </source>
</reference>
<organism evidence="2 3">
    <name type="scientific">Kistimonas scapharcae</name>
    <dbReference type="NCBI Taxonomy" id="1036133"/>
    <lineage>
        <taxon>Bacteria</taxon>
        <taxon>Pseudomonadati</taxon>
        <taxon>Pseudomonadota</taxon>
        <taxon>Gammaproteobacteria</taxon>
        <taxon>Oceanospirillales</taxon>
        <taxon>Endozoicomonadaceae</taxon>
        <taxon>Kistimonas</taxon>
    </lineage>
</organism>
<keyword evidence="1" id="KW-0472">Membrane</keyword>
<evidence type="ECO:0000313" key="3">
    <source>
        <dbReference type="Proteomes" id="UP001500604"/>
    </source>
</evidence>
<comment type="caution">
    <text evidence="2">The sequence shown here is derived from an EMBL/GenBank/DDBJ whole genome shotgun (WGS) entry which is preliminary data.</text>
</comment>
<dbReference type="EMBL" id="BAABFL010000134">
    <property type="protein sequence ID" value="GAA4649453.1"/>
    <property type="molecule type" value="Genomic_DNA"/>
</dbReference>